<keyword evidence="5" id="KW-1185">Reference proteome</keyword>
<accession>A0A1C7MYB3</accession>
<dbReference type="InParanoid" id="A0A1C7MYB3"/>
<dbReference type="EMBL" id="LUGH01001231">
    <property type="protein sequence ID" value="OBZ81399.1"/>
    <property type="molecule type" value="Genomic_DNA"/>
</dbReference>
<keyword evidence="1" id="KW-0863">Zinc-finger</keyword>
<gene>
    <name evidence="4" type="ORF">A0J61_10552</name>
</gene>
<evidence type="ECO:0000259" key="3">
    <source>
        <dbReference type="PROSITE" id="PS50158"/>
    </source>
</evidence>
<feature type="region of interest" description="Disordered" evidence="2">
    <location>
        <begin position="210"/>
        <end position="234"/>
    </location>
</feature>
<dbReference type="Proteomes" id="UP000093000">
    <property type="component" value="Unassembled WGS sequence"/>
</dbReference>
<evidence type="ECO:0000256" key="1">
    <source>
        <dbReference type="PROSITE-ProRule" id="PRU00047"/>
    </source>
</evidence>
<dbReference type="InterPro" id="IPR036691">
    <property type="entry name" value="Endo/exonu/phosph_ase_sf"/>
</dbReference>
<evidence type="ECO:0000313" key="4">
    <source>
        <dbReference type="EMBL" id="OBZ81399.1"/>
    </source>
</evidence>
<dbReference type="GO" id="GO:0008270">
    <property type="term" value="F:zinc ion binding"/>
    <property type="evidence" value="ECO:0007669"/>
    <property type="project" value="UniProtKB-KW"/>
</dbReference>
<feature type="compositionally biased region" description="Basic and acidic residues" evidence="2">
    <location>
        <begin position="212"/>
        <end position="234"/>
    </location>
</feature>
<dbReference type="AlphaFoldDB" id="A0A1C7MYB3"/>
<dbReference type="OrthoDB" id="2248168at2759"/>
<keyword evidence="1" id="KW-0862">Zinc</keyword>
<dbReference type="InterPro" id="IPR001878">
    <property type="entry name" value="Znf_CCHC"/>
</dbReference>
<feature type="domain" description="CCHC-type" evidence="3">
    <location>
        <begin position="153"/>
        <end position="166"/>
    </location>
</feature>
<evidence type="ECO:0000313" key="5">
    <source>
        <dbReference type="Proteomes" id="UP000093000"/>
    </source>
</evidence>
<proteinExistence type="predicted"/>
<dbReference type="GO" id="GO:0003676">
    <property type="term" value="F:nucleic acid binding"/>
    <property type="evidence" value="ECO:0007669"/>
    <property type="project" value="InterPro"/>
</dbReference>
<reference evidence="4 5" key="1">
    <citation type="submission" date="2016-03" db="EMBL/GenBank/DDBJ databases">
        <title>Choanephora cucurbitarum.</title>
        <authorList>
            <person name="Min B."/>
            <person name="Park H."/>
            <person name="Park J.-H."/>
            <person name="Shin H.-D."/>
            <person name="Choi I.-G."/>
        </authorList>
    </citation>
    <scope>NUCLEOTIDE SEQUENCE [LARGE SCALE GENOMIC DNA]</scope>
    <source>
        <strain evidence="4 5">KUS-F28377</strain>
    </source>
</reference>
<dbReference type="PROSITE" id="PS50158">
    <property type="entry name" value="ZF_CCHC"/>
    <property type="match status" value="1"/>
</dbReference>
<feature type="region of interest" description="Disordered" evidence="2">
    <location>
        <begin position="174"/>
        <end position="193"/>
    </location>
</feature>
<organism evidence="4 5">
    <name type="scientific">Choanephora cucurbitarum</name>
    <dbReference type="NCBI Taxonomy" id="101091"/>
    <lineage>
        <taxon>Eukaryota</taxon>
        <taxon>Fungi</taxon>
        <taxon>Fungi incertae sedis</taxon>
        <taxon>Mucoromycota</taxon>
        <taxon>Mucoromycotina</taxon>
        <taxon>Mucoromycetes</taxon>
        <taxon>Mucorales</taxon>
        <taxon>Mucorineae</taxon>
        <taxon>Choanephoraceae</taxon>
        <taxon>Choanephoroideae</taxon>
        <taxon>Choanephora</taxon>
    </lineage>
</organism>
<keyword evidence="1" id="KW-0479">Metal-binding</keyword>
<protein>
    <recommendedName>
        <fullName evidence="3">CCHC-type domain-containing protein</fullName>
    </recommendedName>
</protein>
<comment type="caution">
    <text evidence="4">The sequence shown here is derived from an EMBL/GenBank/DDBJ whole genome shotgun (WGS) entry which is preliminary data.</text>
</comment>
<name>A0A1C7MYB3_9FUNG</name>
<dbReference type="SUPFAM" id="SSF56219">
    <property type="entry name" value="DNase I-like"/>
    <property type="match status" value="1"/>
</dbReference>
<sequence length="793" mass="90861">MLRQQFPSGIGLRKRKIGRQRLVEINFASAAERDEALMKPFNIQNQPIKISKTLDKNADVVRIGISEIPHEQEDFLKFRLIELFSKYGEILEIGIRFIEDGHWFNGQGFVTLNRDKTKQFLELEPQIPSWEEGHFLSLNWNTMKPICTYCHACYLCGSYGHLRAKCLETSWNKNNKRSRNESPSRNRHLTLGNFLPSTVSSTVQLLNEDIEDRSSVDKHKDNDMTTHNEETTLQVEDRDKNSMDLSMTKDDTDMTLVEEDSNKEPITTNLEQGMKTSILLFQETNIPSDRHDRISEHHNLQLQSKQATSSQYCGMINYNNNLQIQTIQQADDGRYILISVNMPEEPTFQPIYILNIYAPASNENNQRNQIFDGIINTLNSMNKSHPDLVHNLLIAGDFNFCLDSLSNHHTRRGTLPHNLLRFLGVHMHDCINNSNSSDPHLPTVKGTNVSRSYIDYLCISNTIRNNYSQAAASFINYKANPNLVNIPSDVQKIHKAIDVYVERHLSSTDRSPHDHLDSIKKVVAKLTRNHCRFRTKWREKRLKKLQQQRNHLYREYFNTKLLEALVESVETEIGSLQEEIAQIALLKAGKRLLENNKKSAGCLKRTATTREKQRGAQSFTHPVTGVNCNDPIIVEHPSCGELSKRIYNDALKGIFPQYWLETCVILLPKSGDLSDLINWRPITIINADFGFMRDQFIGDYGFALRLIMDDAHRTRSSSFGILLDQHKAYDCIHTVYLEKVLQAFGSPSGFQHITTKLFFSANLVVNVNGHLSRSIQSISSILFNLATLINSSM</sequence>
<evidence type="ECO:0000256" key="2">
    <source>
        <dbReference type="SAM" id="MobiDB-lite"/>
    </source>
</evidence>
<dbReference type="Gene3D" id="3.60.10.10">
    <property type="entry name" value="Endonuclease/exonuclease/phosphatase"/>
    <property type="match status" value="1"/>
</dbReference>